<protein>
    <submittedName>
        <fullName evidence="1">Uncharacterized protein</fullName>
    </submittedName>
</protein>
<name>A0ABY5YW61_9ACTN</name>
<proteinExistence type="predicted"/>
<dbReference type="EMBL" id="CP073721">
    <property type="protein sequence ID" value="UWZ33986.1"/>
    <property type="molecule type" value="Genomic_DNA"/>
</dbReference>
<sequence>MATPDDVEAPVSELPEVTEGARYGNRTWLVGGKAFAWERPWLAVAPAKLAERFAARPGRP</sequence>
<evidence type="ECO:0000313" key="1">
    <source>
        <dbReference type="EMBL" id="UWZ33986.1"/>
    </source>
</evidence>
<evidence type="ECO:0000313" key="2">
    <source>
        <dbReference type="Proteomes" id="UP001058271"/>
    </source>
</evidence>
<dbReference type="RefSeq" id="WP_260723271.1">
    <property type="nucleotide sequence ID" value="NZ_BAAABS010000037.1"/>
</dbReference>
<gene>
    <name evidence="1" type="ORF">Drose_22270</name>
</gene>
<reference evidence="1" key="1">
    <citation type="submission" date="2021-04" db="EMBL/GenBank/DDBJ databases">
        <title>Biosynthetic gene clusters of Dactylosporangioum roseum.</title>
        <authorList>
            <person name="Hartkoorn R.C."/>
            <person name="Beaudoing E."/>
            <person name="Hot D."/>
            <person name="Moureu S."/>
        </authorList>
    </citation>
    <scope>NUCLEOTIDE SEQUENCE</scope>
    <source>
        <strain evidence="1">NRRL B-16295</strain>
    </source>
</reference>
<organism evidence="1 2">
    <name type="scientific">Dactylosporangium roseum</name>
    <dbReference type="NCBI Taxonomy" id="47989"/>
    <lineage>
        <taxon>Bacteria</taxon>
        <taxon>Bacillati</taxon>
        <taxon>Actinomycetota</taxon>
        <taxon>Actinomycetes</taxon>
        <taxon>Micromonosporales</taxon>
        <taxon>Micromonosporaceae</taxon>
        <taxon>Dactylosporangium</taxon>
    </lineage>
</organism>
<keyword evidence="2" id="KW-1185">Reference proteome</keyword>
<dbReference type="Proteomes" id="UP001058271">
    <property type="component" value="Chromosome"/>
</dbReference>
<accession>A0ABY5YW61</accession>